<dbReference type="PROSITE" id="PS50923">
    <property type="entry name" value="SUSHI"/>
    <property type="match status" value="1"/>
</dbReference>
<dbReference type="OrthoDB" id="444855at2759"/>
<dbReference type="InterPro" id="IPR035976">
    <property type="entry name" value="Sushi/SCR/CCP_sf"/>
</dbReference>
<proteinExistence type="predicted"/>
<evidence type="ECO:0000256" key="4">
    <source>
        <dbReference type="ARBA" id="ARBA00023180"/>
    </source>
</evidence>
<evidence type="ECO:0000256" key="5">
    <source>
        <dbReference type="SAM" id="MobiDB-lite"/>
    </source>
</evidence>
<keyword evidence="9" id="KW-1185">Reference proteome</keyword>
<keyword evidence="6" id="KW-0472">Membrane</keyword>
<dbReference type="InterPro" id="IPR000436">
    <property type="entry name" value="Sushi_SCR_CCP_dom"/>
</dbReference>
<accession>A0A812U5D4</accession>
<reference evidence="8" key="1">
    <citation type="submission" date="2021-02" db="EMBL/GenBank/DDBJ databases">
        <authorList>
            <person name="Dougan E. K."/>
            <person name="Rhodes N."/>
            <person name="Thang M."/>
            <person name="Chan C."/>
        </authorList>
    </citation>
    <scope>NUCLEOTIDE SEQUENCE</scope>
</reference>
<dbReference type="PANTHER" id="PTHR19325">
    <property type="entry name" value="COMPLEMENT COMPONENT-RELATED SUSHI DOMAIN-CONTAINING"/>
    <property type="match status" value="1"/>
</dbReference>
<evidence type="ECO:0000313" key="9">
    <source>
        <dbReference type="Proteomes" id="UP000604046"/>
    </source>
</evidence>
<evidence type="ECO:0000259" key="7">
    <source>
        <dbReference type="PROSITE" id="PS50923"/>
    </source>
</evidence>
<keyword evidence="4" id="KW-0325">Glycoprotein</keyword>
<dbReference type="PANTHER" id="PTHR19325:SF560">
    <property type="entry name" value="SUSHI, VON WILLEBRAND FACTOR TYPE A, EGF AND PENTRAXIN DOMAIN-CONTAINING PROTEIN 1"/>
    <property type="match status" value="1"/>
</dbReference>
<dbReference type="SUPFAM" id="SSF57535">
    <property type="entry name" value="Complement control module/SCR domain"/>
    <property type="match status" value="1"/>
</dbReference>
<keyword evidence="1" id="KW-0768">Sushi</keyword>
<keyword evidence="6" id="KW-0812">Transmembrane</keyword>
<dbReference type="Proteomes" id="UP000604046">
    <property type="component" value="Unassembled WGS sequence"/>
</dbReference>
<keyword evidence="3" id="KW-1015">Disulfide bond</keyword>
<feature type="transmembrane region" description="Helical" evidence="6">
    <location>
        <begin position="381"/>
        <end position="406"/>
    </location>
</feature>
<evidence type="ECO:0000256" key="6">
    <source>
        <dbReference type="SAM" id="Phobius"/>
    </source>
</evidence>
<evidence type="ECO:0000256" key="1">
    <source>
        <dbReference type="ARBA" id="ARBA00022659"/>
    </source>
</evidence>
<keyword evidence="2" id="KW-0677">Repeat</keyword>
<dbReference type="InterPro" id="IPR050350">
    <property type="entry name" value="Compl-Cell_Adhes-Reg"/>
</dbReference>
<evidence type="ECO:0000256" key="2">
    <source>
        <dbReference type="ARBA" id="ARBA00022737"/>
    </source>
</evidence>
<name>A0A812U5D4_9DINO</name>
<protein>
    <submittedName>
        <fullName evidence="8">CSMD1 protein</fullName>
    </submittedName>
</protein>
<dbReference type="Gene3D" id="2.10.70.10">
    <property type="entry name" value="Complement Module, domain 1"/>
    <property type="match status" value="1"/>
</dbReference>
<dbReference type="EMBL" id="CAJNDS010002635">
    <property type="protein sequence ID" value="CAE7552396.1"/>
    <property type="molecule type" value="Genomic_DNA"/>
</dbReference>
<gene>
    <name evidence="8" type="primary">CSMD1</name>
    <name evidence="8" type="ORF">SNAT2548_LOCUS31023</name>
</gene>
<evidence type="ECO:0000313" key="8">
    <source>
        <dbReference type="EMBL" id="CAE7552396.1"/>
    </source>
</evidence>
<evidence type="ECO:0000256" key="3">
    <source>
        <dbReference type="ARBA" id="ARBA00023157"/>
    </source>
</evidence>
<dbReference type="AlphaFoldDB" id="A0A812U5D4"/>
<feature type="compositionally biased region" description="Basic and acidic residues" evidence="5">
    <location>
        <begin position="446"/>
        <end position="456"/>
    </location>
</feature>
<feature type="region of interest" description="Disordered" evidence="5">
    <location>
        <begin position="415"/>
        <end position="492"/>
    </location>
</feature>
<keyword evidence="6" id="KW-1133">Transmembrane helix</keyword>
<sequence>MEDNCTNLVAGESCQQTCAQGFLPASGSSAIHFACDLQGNINISGSMPQCEQIKCNASVLIPNVEHTCSEVLSGGSCFAFCSEGYQMQSSKASEEWRCAHSDSGLSAVSTVPMVEGYTLRGLAPVCRPLACLYKMPSGSEYEHNCENIGTNSSCNVTCAEGFEGGGQETWTCLPDRSFAGNLPTCLEITSTATTSVTSTVTSTSATATFSTTHTATTTTFWNGTVLITGYFEITPSREERRRLRENDASVLNSEFINASEVEEGIVLAMASILNVSSGAVHINLTFATDAETMDEVVRVYYLASRAFPTPGEADDFTNFVQNKLSSITSQEVQDVLNTMLESTGAVLRIGALRSMTLSVSRAEETPTKLDIRKAPEDESGIIWYVGLIGCILVIMGLSGLLWYFIYKSRKEEEEEKAAQDPAKNDGSETTVVIDEPAEPSEPIADNEAKVMVKDQPAEAEGLRQAGADPATELELQPFSEDPTDEPMQVREI</sequence>
<feature type="domain" description="Sushi" evidence="7">
    <location>
        <begin position="124"/>
        <end position="187"/>
    </location>
</feature>
<organism evidence="8 9">
    <name type="scientific">Symbiodinium natans</name>
    <dbReference type="NCBI Taxonomy" id="878477"/>
    <lineage>
        <taxon>Eukaryota</taxon>
        <taxon>Sar</taxon>
        <taxon>Alveolata</taxon>
        <taxon>Dinophyceae</taxon>
        <taxon>Suessiales</taxon>
        <taxon>Symbiodiniaceae</taxon>
        <taxon>Symbiodinium</taxon>
    </lineage>
</organism>
<feature type="compositionally biased region" description="Basic and acidic residues" evidence="5">
    <location>
        <begin position="415"/>
        <end position="426"/>
    </location>
</feature>
<comment type="caution">
    <text evidence="8">The sequence shown here is derived from an EMBL/GenBank/DDBJ whole genome shotgun (WGS) entry which is preliminary data.</text>
</comment>